<dbReference type="EMBL" id="CABFNS010000800">
    <property type="protein sequence ID" value="VUC29397.1"/>
    <property type="molecule type" value="Genomic_DNA"/>
</dbReference>
<organism evidence="2 3">
    <name type="scientific">Bionectria ochroleuca</name>
    <name type="common">Gliocladium roseum</name>
    <dbReference type="NCBI Taxonomy" id="29856"/>
    <lineage>
        <taxon>Eukaryota</taxon>
        <taxon>Fungi</taxon>
        <taxon>Dikarya</taxon>
        <taxon>Ascomycota</taxon>
        <taxon>Pezizomycotina</taxon>
        <taxon>Sordariomycetes</taxon>
        <taxon>Hypocreomycetidae</taxon>
        <taxon>Hypocreales</taxon>
        <taxon>Bionectriaceae</taxon>
        <taxon>Clonostachys</taxon>
    </lineage>
</organism>
<accession>A0ABY6UFK0</accession>
<evidence type="ECO:0000313" key="2">
    <source>
        <dbReference type="EMBL" id="VUC29397.1"/>
    </source>
</evidence>
<gene>
    <name evidence="2" type="ORF">CLO192961_LOCUS258951</name>
</gene>
<protein>
    <submittedName>
        <fullName evidence="2">Uncharacterized protein</fullName>
    </submittedName>
</protein>
<keyword evidence="3" id="KW-1185">Reference proteome</keyword>
<dbReference type="Proteomes" id="UP000766486">
    <property type="component" value="Unassembled WGS sequence"/>
</dbReference>
<feature type="chain" id="PRO_5046565585" evidence="1">
    <location>
        <begin position="24"/>
        <end position="220"/>
    </location>
</feature>
<comment type="caution">
    <text evidence="2">The sequence shown here is derived from an EMBL/GenBank/DDBJ whole genome shotgun (WGS) entry which is preliminary data.</text>
</comment>
<name>A0ABY6UFK0_BIOOC</name>
<evidence type="ECO:0000256" key="1">
    <source>
        <dbReference type="SAM" id="SignalP"/>
    </source>
</evidence>
<proteinExistence type="predicted"/>
<sequence>MVAITQVLFTGLSVLLMVQNVGASPLEEPDSLALRDVSGSSPDEVFYDKRATGKLPKPIVKAGHAAVKLGSKLPGKKHIKAAAHGAINKVVKADTAISRMKTKVKNKFHGKRDVEELSHMIAREILDNLDTELYLQRRATGRLPKPIVKAGRVAVKVGSKLPGKKHIKAAANGAINKVVKADAAISRMKNKVKSKVHRKRDLGEDYDFEVRDYDDEISWE</sequence>
<evidence type="ECO:0000313" key="3">
    <source>
        <dbReference type="Proteomes" id="UP000766486"/>
    </source>
</evidence>
<reference evidence="2 3" key="1">
    <citation type="submission" date="2019-06" db="EMBL/GenBank/DDBJ databases">
        <authorList>
            <person name="Broberg M."/>
        </authorList>
    </citation>
    <scope>NUCLEOTIDE SEQUENCE [LARGE SCALE GENOMIC DNA]</scope>
</reference>
<keyword evidence="1" id="KW-0732">Signal</keyword>
<feature type="signal peptide" evidence="1">
    <location>
        <begin position="1"/>
        <end position="23"/>
    </location>
</feature>